<feature type="transmembrane region" description="Helical" evidence="1">
    <location>
        <begin position="389"/>
        <end position="405"/>
    </location>
</feature>
<dbReference type="EMBL" id="JAHCTB010000005">
    <property type="protein sequence ID" value="MBT0608834.1"/>
    <property type="molecule type" value="Genomic_DNA"/>
</dbReference>
<sequence>MIFLLYAAVFGYFVFQPAIISPDTHSYWHLDIVRYPVYVLFLRGFEFIFGENYEPFAVAFQLVFTLISVQIFSSNFSRLLKLHFVLQLLLVGILLFPIFPPLLTANNLCSEGLSYPLYLLMVSFAVDFLFKNEKRKIYFFAIAFIALALTRGQFAIIAVIVAFLFILKHKKFIFRKVNLKFLLLLLLLPFISNMLDSTYRKLVHNHFITAPYSFVNAVTLPLFISEEKDSLLFENEDQKIIFQKTYHRIDSLGLLSSKVEGDYKAKYQVFHDNFPYICNQSFHDIGRKHFRDKNDPFQSSIDTEIAAKAMFFPLVKTHLKDYISLYYTSVMHGFYSFFIFLFFVLVCIFSGIKLLKKFTLEYGIIFFGSLLILSNALIVAVAVHTIMRYVFYNFALAFIILILLLKKATFAK</sequence>
<feature type="transmembrane region" description="Helical" evidence="1">
    <location>
        <begin position="55"/>
        <end position="72"/>
    </location>
</feature>
<protein>
    <recommendedName>
        <fullName evidence="4">Dolichyl-phosphate-mannose-protein mannosyltransferase</fullName>
    </recommendedName>
</protein>
<keyword evidence="1" id="KW-1133">Transmembrane helix</keyword>
<dbReference type="RefSeq" id="WP_214113927.1">
    <property type="nucleotide sequence ID" value="NZ_JAHCTB010000005.1"/>
</dbReference>
<proteinExistence type="predicted"/>
<reference evidence="2 3" key="1">
    <citation type="submission" date="2021-05" db="EMBL/GenBank/DDBJ databases">
        <title>Aequorivita echinoideorum JCM 30378 genome.</title>
        <authorList>
            <person name="Zhang H."/>
            <person name="Li C."/>
        </authorList>
    </citation>
    <scope>NUCLEOTIDE SEQUENCE [LARGE SCALE GENOMIC DNA]</scope>
    <source>
        <strain evidence="2 3">JCM30378</strain>
    </source>
</reference>
<feature type="transmembrane region" description="Helical" evidence="1">
    <location>
        <begin position="115"/>
        <end position="130"/>
    </location>
</feature>
<feature type="transmembrane region" description="Helical" evidence="1">
    <location>
        <begin position="84"/>
        <end position="103"/>
    </location>
</feature>
<feature type="transmembrane region" description="Helical" evidence="1">
    <location>
        <begin position="137"/>
        <end position="167"/>
    </location>
</feature>
<feature type="transmembrane region" description="Helical" evidence="1">
    <location>
        <begin position="207"/>
        <end position="224"/>
    </location>
</feature>
<feature type="transmembrane region" description="Helical" evidence="1">
    <location>
        <begin position="179"/>
        <end position="195"/>
    </location>
</feature>
<evidence type="ECO:0000256" key="1">
    <source>
        <dbReference type="SAM" id="Phobius"/>
    </source>
</evidence>
<accession>A0ABS5S8U0</accession>
<evidence type="ECO:0008006" key="4">
    <source>
        <dbReference type="Google" id="ProtNLM"/>
    </source>
</evidence>
<keyword evidence="1" id="KW-0812">Transmembrane</keyword>
<feature type="transmembrane region" description="Helical" evidence="1">
    <location>
        <begin position="362"/>
        <end position="383"/>
    </location>
</feature>
<feature type="transmembrane region" description="Helical" evidence="1">
    <location>
        <begin position="334"/>
        <end position="355"/>
    </location>
</feature>
<comment type="caution">
    <text evidence="2">The sequence shown here is derived from an EMBL/GenBank/DDBJ whole genome shotgun (WGS) entry which is preliminary data.</text>
</comment>
<keyword evidence="3" id="KW-1185">Reference proteome</keyword>
<keyword evidence="1" id="KW-0472">Membrane</keyword>
<dbReference type="Proteomes" id="UP001297092">
    <property type="component" value="Unassembled WGS sequence"/>
</dbReference>
<gene>
    <name evidence="2" type="ORF">KIV10_11635</name>
</gene>
<name>A0ABS5S8U0_9FLAO</name>
<organism evidence="2 3">
    <name type="scientific">Aequorivita echinoideorum</name>
    <dbReference type="NCBI Taxonomy" id="1549647"/>
    <lineage>
        <taxon>Bacteria</taxon>
        <taxon>Pseudomonadati</taxon>
        <taxon>Bacteroidota</taxon>
        <taxon>Flavobacteriia</taxon>
        <taxon>Flavobacteriales</taxon>
        <taxon>Flavobacteriaceae</taxon>
        <taxon>Aequorivita</taxon>
    </lineage>
</organism>
<evidence type="ECO:0000313" key="3">
    <source>
        <dbReference type="Proteomes" id="UP001297092"/>
    </source>
</evidence>
<evidence type="ECO:0000313" key="2">
    <source>
        <dbReference type="EMBL" id="MBT0608834.1"/>
    </source>
</evidence>